<evidence type="ECO:0000259" key="3">
    <source>
        <dbReference type="Pfam" id="PF12000"/>
    </source>
</evidence>
<organism evidence="4 5">
    <name type="scientific">Fluviicoccus keumensis</name>
    <dbReference type="NCBI Taxonomy" id="1435465"/>
    <lineage>
        <taxon>Bacteria</taxon>
        <taxon>Pseudomonadati</taxon>
        <taxon>Pseudomonadota</taxon>
        <taxon>Gammaproteobacteria</taxon>
        <taxon>Moraxellales</taxon>
        <taxon>Moraxellaceae</taxon>
        <taxon>Fluviicoccus</taxon>
    </lineage>
</organism>
<dbReference type="GO" id="GO:0009103">
    <property type="term" value="P:lipopolysaccharide biosynthetic process"/>
    <property type="evidence" value="ECO:0007669"/>
    <property type="project" value="TreeGrafter"/>
</dbReference>
<proteinExistence type="predicted"/>
<keyword evidence="1 4" id="KW-0808">Transferase</keyword>
<comment type="caution">
    <text evidence="4">The sequence shown here is derived from an EMBL/GenBank/DDBJ whole genome shotgun (WGS) entry which is preliminary data.</text>
</comment>
<dbReference type="Pfam" id="PF00534">
    <property type="entry name" value="Glycos_transf_1"/>
    <property type="match status" value="1"/>
</dbReference>
<keyword evidence="5" id="KW-1185">Reference proteome</keyword>
<accession>A0A4Q7ZA49</accession>
<dbReference type="SUPFAM" id="SSF53756">
    <property type="entry name" value="UDP-Glycosyltransferase/glycogen phosphorylase"/>
    <property type="match status" value="1"/>
</dbReference>
<protein>
    <submittedName>
        <fullName evidence="4">Glycosyl transferase family 1</fullName>
    </submittedName>
</protein>
<reference evidence="4 5" key="1">
    <citation type="submission" date="2019-02" db="EMBL/GenBank/DDBJ databases">
        <title>Genomic Encyclopedia of Type Strains, Phase IV (KMG-IV): sequencing the most valuable type-strain genomes for metagenomic binning, comparative biology and taxonomic classification.</title>
        <authorList>
            <person name="Goeker M."/>
        </authorList>
    </citation>
    <scope>NUCLEOTIDE SEQUENCE [LARGE SCALE GENOMIC DNA]</scope>
    <source>
        <strain evidence="4 5">DSM 105135</strain>
    </source>
</reference>
<dbReference type="AlphaFoldDB" id="A0A4Q7ZA49"/>
<dbReference type="PANTHER" id="PTHR46401">
    <property type="entry name" value="GLYCOSYLTRANSFERASE WBBK-RELATED"/>
    <property type="match status" value="1"/>
</dbReference>
<evidence type="ECO:0000313" key="5">
    <source>
        <dbReference type="Proteomes" id="UP000292423"/>
    </source>
</evidence>
<dbReference type="Pfam" id="PF12000">
    <property type="entry name" value="Glyco_trans_4_3"/>
    <property type="match status" value="1"/>
</dbReference>
<dbReference type="Proteomes" id="UP000292423">
    <property type="component" value="Unassembled WGS sequence"/>
</dbReference>
<sequence length="417" mass="47371">MRYLFIHPVFPGQFHRVMQQLAAQPGNEVVHLSRQSALEAVPGVRKLRFSVPEGATPTGHPYVHKLEEAVIQGQAVAHVAAELKRKGFVPDLIYGYAGWGQIMFIKDIYPNVPLVGYFEWFLNAYGSEYNFDPAYPLATEHQLYLRAANTPMLLDLQSCNHGITPTRWQQHQFPEEFRHKLTVLHDGVDTELFRPKPDAGLNLPGLSLPPGTPVVTYSTRGMEPFRGFPQFIRALAELQARCPNCHAVIVGTDNVYYSKTLPEGRTYKQELLEELAGRLDLSRIHFTGWLDTPYYLQVLQASCAHVYFTRPYVLSWSLMEAMAAGCLIIGSNTAPLQEVIHDGENGLLTDFFDHHALADRLEEALRQPERFRSLRENARQTVIQRYHLPKLLAAHVRLLEHWAAEPLHSAFHPEHSS</sequence>
<gene>
    <name evidence="4" type="ORF">EV700_0392</name>
</gene>
<feature type="domain" description="Glycosyl transferase family 1" evidence="2">
    <location>
        <begin position="222"/>
        <end position="380"/>
    </location>
</feature>
<dbReference type="InterPro" id="IPR022623">
    <property type="entry name" value="Glyco_trans_4"/>
</dbReference>
<dbReference type="Gene3D" id="3.40.50.2000">
    <property type="entry name" value="Glycogen Phosphorylase B"/>
    <property type="match status" value="1"/>
</dbReference>
<evidence type="ECO:0000256" key="1">
    <source>
        <dbReference type="ARBA" id="ARBA00022679"/>
    </source>
</evidence>
<dbReference type="InterPro" id="IPR001296">
    <property type="entry name" value="Glyco_trans_1"/>
</dbReference>
<name>A0A4Q7ZA49_9GAMM</name>
<dbReference type="OrthoDB" id="4611853at2"/>
<feature type="domain" description="Glycosyl transferase family 4" evidence="3">
    <location>
        <begin position="26"/>
        <end position="192"/>
    </location>
</feature>
<dbReference type="PANTHER" id="PTHR46401:SF2">
    <property type="entry name" value="GLYCOSYLTRANSFERASE WBBK-RELATED"/>
    <property type="match status" value="1"/>
</dbReference>
<evidence type="ECO:0000259" key="2">
    <source>
        <dbReference type="Pfam" id="PF00534"/>
    </source>
</evidence>
<dbReference type="EMBL" id="SHKX01000010">
    <property type="protein sequence ID" value="RZU47430.1"/>
    <property type="molecule type" value="Genomic_DNA"/>
</dbReference>
<dbReference type="RefSeq" id="WP_130410674.1">
    <property type="nucleotide sequence ID" value="NZ_SHKX01000010.1"/>
</dbReference>
<dbReference type="GO" id="GO:0016757">
    <property type="term" value="F:glycosyltransferase activity"/>
    <property type="evidence" value="ECO:0007669"/>
    <property type="project" value="InterPro"/>
</dbReference>
<evidence type="ECO:0000313" key="4">
    <source>
        <dbReference type="EMBL" id="RZU47430.1"/>
    </source>
</evidence>